<comment type="caution">
    <text evidence="2">The sequence shown here is derived from an EMBL/GenBank/DDBJ whole genome shotgun (WGS) entry which is preliminary data.</text>
</comment>
<proteinExistence type="predicted"/>
<keyword evidence="1" id="KW-0472">Membrane</keyword>
<feature type="transmembrane region" description="Helical" evidence="1">
    <location>
        <begin position="120"/>
        <end position="139"/>
    </location>
</feature>
<keyword evidence="1" id="KW-0812">Transmembrane</keyword>
<gene>
    <name evidence="2" type="ORF">Vau01_013010</name>
</gene>
<name>A0A8J4DWS2_9ACTN</name>
<accession>A0A8J4DWS2</accession>
<evidence type="ECO:0000313" key="2">
    <source>
        <dbReference type="EMBL" id="GIJ53785.1"/>
    </source>
</evidence>
<reference evidence="2" key="1">
    <citation type="submission" date="2021-01" db="EMBL/GenBank/DDBJ databases">
        <title>Whole genome shotgun sequence of Virgisporangium aurantiacum NBRC 16421.</title>
        <authorList>
            <person name="Komaki H."/>
            <person name="Tamura T."/>
        </authorList>
    </citation>
    <scope>NUCLEOTIDE SEQUENCE</scope>
    <source>
        <strain evidence="2">NBRC 16421</strain>
    </source>
</reference>
<organism evidence="2 3">
    <name type="scientific">Virgisporangium aurantiacum</name>
    <dbReference type="NCBI Taxonomy" id="175570"/>
    <lineage>
        <taxon>Bacteria</taxon>
        <taxon>Bacillati</taxon>
        <taxon>Actinomycetota</taxon>
        <taxon>Actinomycetes</taxon>
        <taxon>Micromonosporales</taxon>
        <taxon>Micromonosporaceae</taxon>
        <taxon>Virgisporangium</taxon>
    </lineage>
</organism>
<dbReference type="EMBL" id="BOPG01000009">
    <property type="protein sequence ID" value="GIJ53785.1"/>
    <property type="molecule type" value="Genomic_DNA"/>
</dbReference>
<feature type="transmembrane region" description="Helical" evidence="1">
    <location>
        <begin position="69"/>
        <end position="86"/>
    </location>
</feature>
<dbReference type="AlphaFoldDB" id="A0A8J4DWS2"/>
<evidence type="ECO:0000313" key="3">
    <source>
        <dbReference type="Proteomes" id="UP000612585"/>
    </source>
</evidence>
<feature type="transmembrane region" description="Helical" evidence="1">
    <location>
        <begin position="12"/>
        <end position="30"/>
    </location>
</feature>
<keyword evidence="3" id="KW-1185">Reference proteome</keyword>
<sequence length="184" mass="20078">MRYMWYWQGLRWAPGGLLLLTTATVTVVPMPWPVRWVVWLVAVVGSARMHSLAGRYYARTFPNIRPGRLTHGGILASGLLIAALVIDTVWTPPVLVTAVVGAAVLLGYGLATGGGRPHHVGGMAVLMALAPLPVIGVVDDARQRVLLWLFACGVLYPVLAVLDHRELTLKRRQCAGRLRRTTMV</sequence>
<protein>
    <submittedName>
        <fullName evidence="2">Uncharacterized protein</fullName>
    </submittedName>
</protein>
<feature type="transmembrane region" description="Helical" evidence="1">
    <location>
        <begin position="92"/>
        <end position="111"/>
    </location>
</feature>
<keyword evidence="1" id="KW-1133">Transmembrane helix</keyword>
<feature type="transmembrane region" description="Helical" evidence="1">
    <location>
        <begin position="145"/>
        <end position="162"/>
    </location>
</feature>
<dbReference type="Proteomes" id="UP000612585">
    <property type="component" value="Unassembled WGS sequence"/>
</dbReference>
<evidence type="ECO:0000256" key="1">
    <source>
        <dbReference type="SAM" id="Phobius"/>
    </source>
</evidence>
<dbReference type="RefSeq" id="WP_203988274.1">
    <property type="nucleotide sequence ID" value="NZ_BOPG01000009.1"/>
</dbReference>